<dbReference type="PANTHER" id="PTHR33280:SF1">
    <property type="entry name" value="LARGE RIBOSOMAL SUBUNIT PROTEIN BL31C"/>
    <property type="match status" value="1"/>
</dbReference>
<name>K1YYD9_9BACT</name>
<gene>
    <name evidence="4" type="ORF">ACD_78C00059G0002</name>
</gene>
<dbReference type="GO" id="GO:1990904">
    <property type="term" value="C:ribonucleoprotein complex"/>
    <property type="evidence" value="ECO:0007669"/>
    <property type="project" value="UniProtKB-KW"/>
</dbReference>
<organism evidence="4">
    <name type="scientific">uncultured bacterium</name>
    <name type="common">gcode 4</name>
    <dbReference type="NCBI Taxonomy" id="1234023"/>
    <lineage>
        <taxon>Bacteria</taxon>
        <taxon>environmental samples</taxon>
    </lineage>
</organism>
<dbReference type="PANTHER" id="PTHR33280">
    <property type="entry name" value="50S RIBOSOMAL PROTEIN L31, CHLOROPLASTIC"/>
    <property type="match status" value="1"/>
</dbReference>
<dbReference type="InterPro" id="IPR034704">
    <property type="entry name" value="Ribosomal_bL28/bL31-like_sf"/>
</dbReference>
<dbReference type="Pfam" id="PF01197">
    <property type="entry name" value="Ribosomal_L31"/>
    <property type="match status" value="1"/>
</dbReference>
<dbReference type="InterPro" id="IPR042105">
    <property type="entry name" value="Ribosomal_bL31_sf"/>
</dbReference>
<comment type="similarity">
    <text evidence="3">Belongs to the bacterial ribosomal protein bL31 family.</text>
</comment>
<dbReference type="GO" id="GO:0005840">
    <property type="term" value="C:ribosome"/>
    <property type="evidence" value="ECO:0007669"/>
    <property type="project" value="UniProtKB-KW"/>
</dbReference>
<dbReference type="SUPFAM" id="SSF143800">
    <property type="entry name" value="L28p-like"/>
    <property type="match status" value="1"/>
</dbReference>
<dbReference type="AlphaFoldDB" id="K1YYD9"/>
<dbReference type="NCBIfam" id="NF000612">
    <property type="entry name" value="PRK00019.1"/>
    <property type="match status" value="1"/>
</dbReference>
<dbReference type="GO" id="GO:0006412">
    <property type="term" value="P:translation"/>
    <property type="evidence" value="ECO:0007669"/>
    <property type="project" value="InterPro"/>
</dbReference>
<evidence type="ECO:0000256" key="1">
    <source>
        <dbReference type="ARBA" id="ARBA00022980"/>
    </source>
</evidence>
<evidence type="ECO:0000256" key="2">
    <source>
        <dbReference type="ARBA" id="ARBA00023274"/>
    </source>
</evidence>
<dbReference type="EMBL" id="AMFJ01034059">
    <property type="protein sequence ID" value="EKD30444.1"/>
    <property type="molecule type" value="Genomic_DNA"/>
</dbReference>
<sequence>MKDIHPKFSAETKVLCSCGNAFATGSTITTEIKVESCNKCHPFYTGEKRILKTSSVDKFYARQKKSESIVK</sequence>
<keyword evidence="1 3" id="KW-0689">Ribosomal protein</keyword>
<comment type="caution">
    <text evidence="4">The sequence shown here is derived from an EMBL/GenBank/DDBJ whole genome shotgun (WGS) entry which is preliminary data.</text>
</comment>
<dbReference type="NCBIfam" id="TIGR00105">
    <property type="entry name" value="L31"/>
    <property type="match status" value="1"/>
</dbReference>
<reference evidence="4" key="1">
    <citation type="journal article" date="2012" name="Science">
        <title>Fermentation, hydrogen, and sulfur metabolism in multiple uncultivated bacterial phyla.</title>
        <authorList>
            <person name="Wrighton K.C."/>
            <person name="Thomas B.C."/>
            <person name="Sharon I."/>
            <person name="Miller C.S."/>
            <person name="Castelle C.J."/>
            <person name="VerBerkmoes N.C."/>
            <person name="Wilkins M.J."/>
            <person name="Hettich R.L."/>
            <person name="Lipton M.S."/>
            <person name="Williams K.H."/>
            <person name="Long P.E."/>
            <person name="Banfield J.F."/>
        </authorList>
    </citation>
    <scope>NUCLEOTIDE SEQUENCE [LARGE SCALE GENOMIC DNA]</scope>
</reference>
<proteinExistence type="inferred from homology"/>
<evidence type="ECO:0000256" key="3">
    <source>
        <dbReference type="RuleBase" id="RU000564"/>
    </source>
</evidence>
<dbReference type="Gene3D" id="4.10.830.30">
    <property type="entry name" value="Ribosomal protein L31"/>
    <property type="match status" value="1"/>
</dbReference>
<accession>K1YYD9</accession>
<evidence type="ECO:0000313" key="4">
    <source>
        <dbReference type="EMBL" id="EKD30444.1"/>
    </source>
</evidence>
<protein>
    <recommendedName>
        <fullName evidence="3">50S ribosomal protein L31</fullName>
    </recommendedName>
</protein>
<dbReference type="GO" id="GO:0003735">
    <property type="term" value="F:structural constituent of ribosome"/>
    <property type="evidence" value="ECO:0007669"/>
    <property type="project" value="InterPro"/>
</dbReference>
<dbReference type="PRINTS" id="PR01249">
    <property type="entry name" value="RIBOSOMALL31"/>
</dbReference>
<keyword evidence="2 3" id="KW-0687">Ribonucleoprotein</keyword>
<dbReference type="InterPro" id="IPR002150">
    <property type="entry name" value="Ribosomal_bL31"/>
</dbReference>